<feature type="region of interest" description="Disordered" evidence="4">
    <location>
        <begin position="453"/>
        <end position="476"/>
    </location>
</feature>
<name>A0A8J2M6U0_9BILA</name>
<dbReference type="InterPro" id="IPR018247">
    <property type="entry name" value="EF_Hand_1_Ca_BS"/>
</dbReference>
<feature type="region of interest" description="Disordered" evidence="4">
    <location>
        <begin position="648"/>
        <end position="687"/>
    </location>
</feature>
<feature type="compositionally biased region" description="Low complexity" evidence="4">
    <location>
        <begin position="1016"/>
        <end position="1036"/>
    </location>
</feature>
<keyword evidence="8" id="KW-1185">Reference proteome</keyword>
<organism evidence="7 8">
    <name type="scientific">Cercopithifilaria johnstoni</name>
    <dbReference type="NCBI Taxonomy" id="2874296"/>
    <lineage>
        <taxon>Eukaryota</taxon>
        <taxon>Metazoa</taxon>
        <taxon>Ecdysozoa</taxon>
        <taxon>Nematoda</taxon>
        <taxon>Chromadorea</taxon>
        <taxon>Rhabditida</taxon>
        <taxon>Spirurina</taxon>
        <taxon>Spiruromorpha</taxon>
        <taxon>Filarioidea</taxon>
        <taxon>Onchocercidae</taxon>
        <taxon>Cercopithifilaria</taxon>
    </lineage>
</organism>
<dbReference type="PANTHER" id="PTHR10827">
    <property type="entry name" value="RETICULOCALBIN"/>
    <property type="match status" value="1"/>
</dbReference>
<comment type="caution">
    <text evidence="7">The sequence shown here is derived from an EMBL/GenBank/DDBJ whole genome shotgun (WGS) entry which is preliminary data.</text>
</comment>
<feature type="region of interest" description="Disordered" evidence="4">
    <location>
        <begin position="888"/>
        <end position="943"/>
    </location>
</feature>
<evidence type="ECO:0000313" key="8">
    <source>
        <dbReference type="Proteomes" id="UP000746747"/>
    </source>
</evidence>
<feature type="compositionally biased region" description="Polar residues" evidence="4">
    <location>
        <begin position="1215"/>
        <end position="1231"/>
    </location>
</feature>
<dbReference type="OrthoDB" id="5877777at2759"/>
<feature type="domain" description="EF-hand" evidence="6">
    <location>
        <begin position="158"/>
        <end position="193"/>
    </location>
</feature>
<dbReference type="InterPro" id="IPR002048">
    <property type="entry name" value="EF_hand_dom"/>
</dbReference>
<reference evidence="7" key="1">
    <citation type="submission" date="2021-09" db="EMBL/GenBank/DDBJ databases">
        <authorList>
            <consortium name="Pathogen Informatics"/>
        </authorList>
    </citation>
    <scope>NUCLEOTIDE SEQUENCE</scope>
</reference>
<keyword evidence="5" id="KW-0732">Signal</keyword>
<keyword evidence="1" id="KW-0479">Metal-binding</keyword>
<evidence type="ECO:0000256" key="5">
    <source>
        <dbReference type="SAM" id="SignalP"/>
    </source>
</evidence>
<evidence type="ECO:0000256" key="2">
    <source>
        <dbReference type="ARBA" id="ARBA00022737"/>
    </source>
</evidence>
<evidence type="ECO:0000256" key="3">
    <source>
        <dbReference type="ARBA" id="ARBA00022837"/>
    </source>
</evidence>
<evidence type="ECO:0000259" key="6">
    <source>
        <dbReference type="PROSITE" id="PS50222"/>
    </source>
</evidence>
<accession>A0A8J2M6U0</accession>
<keyword evidence="3" id="KW-0106">Calcium</keyword>
<evidence type="ECO:0000256" key="1">
    <source>
        <dbReference type="ARBA" id="ARBA00022723"/>
    </source>
</evidence>
<protein>
    <recommendedName>
        <fullName evidence="6">EF-hand domain-containing protein</fullName>
    </recommendedName>
</protein>
<feature type="domain" description="EF-hand" evidence="6">
    <location>
        <begin position="53"/>
        <end position="88"/>
    </location>
</feature>
<sequence length="1283" mass="146202">MSRSCILFATISMLFCTTAHSTVNRYMTHYDLTRDGKVDNRELRTVAYMNHKLPSTISNDIFRKADRNGDKFIDRIEIIAAAKLVQRHVARATLRWLEDHDTDGDGLLNEAELFESIYMELGLSKRDVSGCFQESDINKDRYLSSSELIETLHCSRLLALKEAKELLKIYDTDGDHRLNIQEAQMLADLRYGIEPSYATIVFKDASHQADHTINELELIDFLTKLREKAAITALNKRSSLDQNGDEAVSFSELVQGYEKQLKKSLLKKIFNKVDINKNAYIDPVEYVSLQNLIADEILLQTVQNEYSAAKNAATSLPALIIFSPSKKPHNQQPPRQRRRRSDLEADIKLTVSDKSHPGIRELIASNASSVHFSTVVTAVPKFMELNEKYQKFLSNESKLISKIFANSERSENRDVIETNNIKKIRGNSISDENISPVIPPIMQRDRKLTSTVKEGQLESHSRTNENGHVRNQNGMLNNSPNVVYIKKFEKFFDFLGEAIKKISQTVKENEEKQEGLKSLLRSINITKHSSPIASNISSTEANETEKIVSVSENPISISRTTEKLKNQGNLDNMIYGKNRNEENLVVHTPIDDSEYKTVALKNFSELFDVPFLQLDEGESETEIKMINIEENEHEHSFDERNFHDAVEKNEKKSEDMDEDGCILEGQTDSSDEDDSSEQPAGSVKLYKCNMETQTTNGINIKPLQEIPKKFKKVELFSEFDEESKDHKKRRQKLQNKSLNKTDSLEYEVTLPVLEDKSSSVSYKVYSEYDNDDAIEMTPDTDSDEESDESFNERTTKRTNFNESSEHESTNRHKFTHQSLHSRFTDEHEKPFHHGSDSMKFEKISVKAKGQKLSQKPVTLEGEKSINTFELPIHTLVVDKKSKEYKIPEPNSMFSIEENVTNKYDQKMHPQSQTTDSELSKSQNSPSEQSQLQVINPESQTLPNSSKEEFFDEVLDDMINATLSEIHQPSMISEAAKSKNHKEKDFQKTTKRLLKLKKNDAVSQIPEISVTSTLLSKTSSTPVTLPSSSKISSSTKTNPKLSTTMDHSNDEIAATETFLLTDYEKEQISEAHANSRAIVEIESDKINQTSLTSNTAPNSVTHLENENDTHDVKMKNTKVSSNFTSNIKRDGKNGPNKDNNISAEITAPTTNTTLIKIMQLKSELIVNSNLLIYIFTAPTFRNVIYSKKKLLNECLLKKKYRSKLCSNNQRSLSRSIETSGNINMSEQNFSQKNDTKSLHQSSKLDETSQLQLEDWHKENAEDLLLRAVQEYQLYLNNQEKRIQV</sequence>
<keyword evidence="2" id="KW-0677">Repeat</keyword>
<dbReference type="InterPro" id="IPR011992">
    <property type="entry name" value="EF-hand-dom_pair"/>
</dbReference>
<dbReference type="Gene3D" id="1.10.238.10">
    <property type="entry name" value="EF-hand"/>
    <property type="match status" value="3"/>
</dbReference>
<feature type="region of interest" description="Disordered" evidence="4">
    <location>
        <begin position="767"/>
        <end position="842"/>
    </location>
</feature>
<feature type="compositionally biased region" description="Basic and acidic residues" evidence="4">
    <location>
        <begin position="1232"/>
        <end position="1242"/>
    </location>
</feature>
<dbReference type="PANTHER" id="PTHR10827:SF98">
    <property type="entry name" value="45 KDA CALCIUM-BINDING PROTEIN"/>
    <property type="match status" value="1"/>
</dbReference>
<feature type="compositionally biased region" description="Basic and acidic residues" evidence="4">
    <location>
        <begin position="455"/>
        <end position="468"/>
    </location>
</feature>
<proteinExistence type="predicted"/>
<feature type="region of interest" description="Disordered" evidence="4">
    <location>
        <begin position="719"/>
        <end position="750"/>
    </location>
</feature>
<feature type="signal peptide" evidence="5">
    <location>
        <begin position="1"/>
        <end position="21"/>
    </location>
</feature>
<feature type="region of interest" description="Disordered" evidence="4">
    <location>
        <begin position="1122"/>
        <end position="1142"/>
    </location>
</feature>
<feature type="compositionally biased region" description="Polar residues" evidence="4">
    <location>
        <begin position="891"/>
        <end position="943"/>
    </location>
</feature>
<dbReference type="GO" id="GO:0005509">
    <property type="term" value="F:calcium ion binding"/>
    <property type="evidence" value="ECO:0007669"/>
    <property type="project" value="InterPro"/>
</dbReference>
<dbReference type="SUPFAM" id="SSF47473">
    <property type="entry name" value="EF-hand"/>
    <property type="match status" value="2"/>
</dbReference>
<dbReference type="SMART" id="SM00054">
    <property type="entry name" value="EFh"/>
    <property type="match status" value="6"/>
</dbReference>
<feature type="region of interest" description="Disordered" evidence="4">
    <location>
        <begin position="1215"/>
        <end position="1242"/>
    </location>
</feature>
<feature type="domain" description="EF-hand" evidence="6">
    <location>
        <begin position="261"/>
        <end position="296"/>
    </location>
</feature>
<feature type="region of interest" description="Disordered" evidence="4">
    <location>
        <begin position="323"/>
        <end position="345"/>
    </location>
</feature>
<dbReference type="Proteomes" id="UP000746747">
    <property type="component" value="Unassembled WGS sequence"/>
</dbReference>
<gene>
    <name evidence="7" type="ORF">CJOHNSTONI_LOCUS9894</name>
</gene>
<evidence type="ECO:0000256" key="4">
    <source>
        <dbReference type="SAM" id="MobiDB-lite"/>
    </source>
</evidence>
<feature type="chain" id="PRO_5035237372" description="EF-hand domain-containing protein" evidence="5">
    <location>
        <begin position="22"/>
        <end position="1283"/>
    </location>
</feature>
<feature type="region of interest" description="Disordered" evidence="4">
    <location>
        <begin position="1016"/>
        <end position="1044"/>
    </location>
</feature>
<feature type="compositionally biased region" description="Basic and acidic residues" evidence="4">
    <location>
        <begin position="822"/>
        <end position="842"/>
    </location>
</feature>
<dbReference type="EMBL" id="CAKAEH010001947">
    <property type="protein sequence ID" value="CAG9540373.1"/>
    <property type="molecule type" value="Genomic_DNA"/>
</dbReference>
<dbReference type="PROSITE" id="PS50222">
    <property type="entry name" value="EF_HAND_2"/>
    <property type="match status" value="3"/>
</dbReference>
<feature type="compositionally biased region" description="Acidic residues" evidence="4">
    <location>
        <begin position="768"/>
        <end position="789"/>
    </location>
</feature>
<dbReference type="PROSITE" id="PS00018">
    <property type="entry name" value="EF_HAND_1"/>
    <property type="match status" value="1"/>
</dbReference>
<evidence type="ECO:0000313" key="7">
    <source>
        <dbReference type="EMBL" id="CAG9540373.1"/>
    </source>
</evidence>